<accession>A0ACD5A5K6</accession>
<evidence type="ECO:0000313" key="2">
    <source>
        <dbReference type="Proteomes" id="UP001432251"/>
    </source>
</evidence>
<evidence type="ECO:0000313" key="1">
    <source>
        <dbReference type="EMBL" id="WWQ62480.1"/>
    </source>
</evidence>
<reference evidence="1" key="1">
    <citation type="journal article" date="2025" name="Int. J. Syst. Evol. Microbiol.">
        <title>Streptomyces citrinus sp. nov., with yellow diffusible pigment.</title>
        <authorList>
            <person name="He Y."/>
            <person name="Yang E."/>
            <person name="Xu J."/>
            <person name="Sun Y."/>
            <person name="Sun L."/>
        </authorList>
    </citation>
    <scope>NUCLEOTIDE SEQUENCE</scope>
    <source>
        <strain evidence="1">Q6</strain>
    </source>
</reference>
<name>A0ACD5A5K6_9ACTN</name>
<organism evidence="1 2">
    <name type="scientific">Streptomyces citrinus</name>
    <dbReference type="NCBI Taxonomy" id="3118173"/>
    <lineage>
        <taxon>Bacteria</taxon>
        <taxon>Bacillati</taxon>
        <taxon>Actinomycetota</taxon>
        <taxon>Actinomycetes</taxon>
        <taxon>Kitasatosporales</taxon>
        <taxon>Streptomycetaceae</taxon>
        <taxon>Streptomyces</taxon>
    </lineage>
</organism>
<keyword evidence="2" id="KW-1185">Reference proteome</keyword>
<sequence>MTAHVTETVGTPRSSAPPRLGLVLAVCCLAQFLVTLSVAVVNVALPAIQSSLHFSASSLQWVVNAYTITFAGFLLLGGRIADLFGRRRVFLTGIVLFTLASLVGGISQNAGTLVTARAVQGLAAAVIAPTTLAVLGTTFTDPHQRHKAFGAWGAVSGAGGAFGALAGGVLTDWLSWRWILFVNIPLGVVLFAGVAWVITELRHEGSGKRLDVPGALAVTAGLVVLVFGIVQSGPHGWDSARTLVPLVAGLLLLGAFVVIEARVAAEPLMPLDIFRSRSVTAANVVAATSGAALFSMFYFLTLFLHQVRDYSPLRTGFAYLPLAVSIMVAAQFSAPLVRRVGARTTLVAGMTLTAGGLLWLAAIDEHATFAAALLGPTIVLGAGQGISMSASAIAGVAGVPPHQAGLASGLLNATRQLGGALGLAVLAAVATTRVNGLLDGVRPTADLVRHAYASGYALAFAVGAGIAAVGVVAAFAAPGKPRD</sequence>
<dbReference type="EMBL" id="CP146022">
    <property type="protein sequence ID" value="WWQ62480.1"/>
    <property type="molecule type" value="Genomic_DNA"/>
</dbReference>
<dbReference type="Proteomes" id="UP001432251">
    <property type="component" value="Chromosome"/>
</dbReference>
<protein>
    <submittedName>
        <fullName evidence="1">MFS transporter</fullName>
    </submittedName>
</protein>
<proteinExistence type="predicted"/>
<gene>
    <name evidence="1" type="ORF">V2W30_03260</name>
</gene>